<evidence type="ECO:0000313" key="2">
    <source>
        <dbReference type="EMBL" id="EKC27249.1"/>
    </source>
</evidence>
<dbReference type="AlphaFoldDB" id="K1Q7I4"/>
<dbReference type="Gene3D" id="1.10.357.40">
    <property type="entry name" value="YbiA-like"/>
    <property type="match status" value="1"/>
</dbReference>
<sequence length="335" mass="38172">MSKITDIIQFKREIQRCRELAIPRKLGYTYHVFVGEVDYDGCDLYHITFALLPAFKLNFPGKIKKVRLNYATYEKCTEIHKIFDFYNGDVVIIVDRNDYPNDRESEKVCIERIRWTCLFDALTQGIDINNVAHQFYDTNPYTSGATSPSQKALKVRICGLPLSVVDSAVHELLGKLDVKLTIRCGDLDSANAIPKADDALAALRLGKKVKSNDQWVSTKVSVMEEILENKCVQVPVFRDKFVTSKQSTTFVEATYNNKWGSGLDRDGTRNTKPDHWPGKNVLGVLMEKNCKKRKHSDSRKIDRKQKQNKDQPNQRTIKQMLEQLGAMSDSDVSGV</sequence>
<evidence type="ECO:0000256" key="1">
    <source>
        <dbReference type="SAM" id="MobiDB-lite"/>
    </source>
</evidence>
<dbReference type="InterPro" id="IPR012816">
    <property type="entry name" value="NADAR"/>
</dbReference>
<dbReference type="HOGENOM" id="CLU_829625_0_0_1"/>
<gene>
    <name evidence="2" type="ORF">CGI_10010099</name>
</gene>
<feature type="compositionally biased region" description="Basic and acidic residues" evidence="1">
    <location>
        <begin position="298"/>
        <end position="309"/>
    </location>
</feature>
<accession>K1Q7I4</accession>
<dbReference type="InParanoid" id="K1Q7I4"/>
<reference evidence="2" key="1">
    <citation type="journal article" date="2012" name="Nature">
        <title>The oyster genome reveals stress adaptation and complexity of shell formation.</title>
        <authorList>
            <person name="Zhang G."/>
            <person name="Fang X."/>
            <person name="Guo X."/>
            <person name="Li L."/>
            <person name="Luo R."/>
            <person name="Xu F."/>
            <person name="Yang P."/>
            <person name="Zhang L."/>
            <person name="Wang X."/>
            <person name="Qi H."/>
            <person name="Xiong Z."/>
            <person name="Que H."/>
            <person name="Xie Y."/>
            <person name="Holland P.W."/>
            <person name="Paps J."/>
            <person name="Zhu Y."/>
            <person name="Wu F."/>
            <person name="Chen Y."/>
            <person name="Wang J."/>
            <person name="Peng C."/>
            <person name="Meng J."/>
            <person name="Yang L."/>
            <person name="Liu J."/>
            <person name="Wen B."/>
            <person name="Zhang N."/>
            <person name="Huang Z."/>
            <person name="Zhu Q."/>
            <person name="Feng Y."/>
            <person name="Mount A."/>
            <person name="Hedgecock D."/>
            <person name="Xu Z."/>
            <person name="Liu Y."/>
            <person name="Domazet-Loso T."/>
            <person name="Du Y."/>
            <person name="Sun X."/>
            <person name="Zhang S."/>
            <person name="Liu B."/>
            <person name="Cheng P."/>
            <person name="Jiang X."/>
            <person name="Li J."/>
            <person name="Fan D."/>
            <person name="Wang W."/>
            <person name="Fu W."/>
            <person name="Wang T."/>
            <person name="Wang B."/>
            <person name="Zhang J."/>
            <person name="Peng Z."/>
            <person name="Li Y."/>
            <person name="Li N."/>
            <person name="Wang J."/>
            <person name="Chen M."/>
            <person name="He Y."/>
            <person name="Tan F."/>
            <person name="Song X."/>
            <person name="Zheng Q."/>
            <person name="Huang R."/>
            <person name="Yang H."/>
            <person name="Du X."/>
            <person name="Chen L."/>
            <person name="Yang M."/>
            <person name="Gaffney P.M."/>
            <person name="Wang S."/>
            <person name="Luo L."/>
            <person name="She Z."/>
            <person name="Ming Y."/>
            <person name="Huang W."/>
            <person name="Zhang S."/>
            <person name="Huang B."/>
            <person name="Zhang Y."/>
            <person name="Qu T."/>
            <person name="Ni P."/>
            <person name="Miao G."/>
            <person name="Wang J."/>
            <person name="Wang Q."/>
            <person name="Steinberg C.E."/>
            <person name="Wang H."/>
            <person name="Li N."/>
            <person name="Qian L."/>
            <person name="Zhang G."/>
            <person name="Li Y."/>
            <person name="Yang H."/>
            <person name="Liu X."/>
            <person name="Wang J."/>
            <person name="Yin Y."/>
            <person name="Wang J."/>
        </authorList>
    </citation>
    <scope>NUCLEOTIDE SEQUENCE [LARGE SCALE GENOMIC DNA]</scope>
    <source>
        <strain evidence="2">05x7-T-G4-1.051#20</strain>
    </source>
</reference>
<dbReference type="CDD" id="cd15457">
    <property type="entry name" value="NADAR"/>
    <property type="match status" value="1"/>
</dbReference>
<dbReference type="Pfam" id="PF08719">
    <property type="entry name" value="NADAR"/>
    <property type="match status" value="1"/>
</dbReference>
<dbReference type="SUPFAM" id="SSF143990">
    <property type="entry name" value="YbiA-like"/>
    <property type="match status" value="1"/>
</dbReference>
<feature type="region of interest" description="Disordered" evidence="1">
    <location>
        <begin position="292"/>
        <end position="315"/>
    </location>
</feature>
<proteinExistence type="predicted"/>
<organism evidence="2">
    <name type="scientific">Magallana gigas</name>
    <name type="common">Pacific oyster</name>
    <name type="synonym">Crassostrea gigas</name>
    <dbReference type="NCBI Taxonomy" id="29159"/>
    <lineage>
        <taxon>Eukaryota</taxon>
        <taxon>Metazoa</taxon>
        <taxon>Spiralia</taxon>
        <taxon>Lophotrochozoa</taxon>
        <taxon>Mollusca</taxon>
        <taxon>Bivalvia</taxon>
        <taxon>Autobranchia</taxon>
        <taxon>Pteriomorphia</taxon>
        <taxon>Ostreida</taxon>
        <taxon>Ostreoidea</taxon>
        <taxon>Ostreidae</taxon>
        <taxon>Magallana</taxon>
    </lineage>
</organism>
<dbReference type="InterPro" id="IPR037238">
    <property type="entry name" value="YbiA-like_sf"/>
</dbReference>
<dbReference type="EMBL" id="JH823237">
    <property type="protein sequence ID" value="EKC27249.1"/>
    <property type="molecule type" value="Genomic_DNA"/>
</dbReference>
<protein>
    <submittedName>
        <fullName evidence="2">Uncharacterized protein</fullName>
    </submittedName>
</protein>
<name>K1Q7I4_MAGGI</name>